<feature type="region of interest" description="Disordered" evidence="1">
    <location>
        <begin position="122"/>
        <end position="151"/>
    </location>
</feature>
<dbReference type="OrthoDB" id="10669956at2759"/>
<evidence type="ECO:0000313" key="3">
    <source>
        <dbReference type="Proteomes" id="UP000018144"/>
    </source>
</evidence>
<feature type="compositionally biased region" description="Acidic residues" evidence="1">
    <location>
        <begin position="261"/>
        <end position="274"/>
    </location>
</feature>
<feature type="compositionally biased region" description="Acidic residues" evidence="1">
    <location>
        <begin position="214"/>
        <end position="233"/>
    </location>
</feature>
<proteinExistence type="predicted"/>
<protein>
    <recommendedName>
        <fullName evidence="4">Transcription factor Iwr1 domain-containing protein</fullName>
    </recommendedName>
</protein>
<accession>U4LWU0</accession>
<feature type="compositionally biased region" description="Basic and acidic residues" evidence="1">
    <location>
        <begin position="52"/>
        <end position="61"/>
    </location>
</feature>
<name>U4LWU0_PYROM</name>
<dbReference type="EMBL" id="HF936296">
    <property type="protein sequence ID" value="CCX34068.1"/>
    <property type="molecule type" value="Genomic_DNA"/>
</dbReference>
<feature type="compositionally biased region" description="Acidic residues" evidence="1">
    <location>
        <begin position="25"/>
        <end position="38"/>
    </location>
</feature>
<feature type="compositionally biased region" description="Basic and acidic residues" evidence="1">
    <location>
        <begin position="302"/>
        <end position="311"/>
    </location>
</feature>
<evidence type="ECO:0008006" key="4">
    <source>
        <dbReference type="Google" id="ProtNLM"/>
    </source>
</evidence>
<feature type="compositionally biased region" description="Acidic residues" evidence="1">
    <location>
        <begin position="240"/>
        <end position="251"/>
    </location>
</feature>
<evidence type="ECO:0000256" key="1">
    <source>
        <dbReference type="SAM" id="MobiDB-lite"/>
    </source>
</evidence>
<organism evidence="2 3">
    <name type="scientific">Pyronema omphalodes (strain CBS 100304)</name>
    <name type="common">Pyronema confluens</name>
    <dbReference type="NCBI Taxonomy" id="1076935"/>
    <lineage>
        <taxon>Eukaryota</taxon>
        <taxon>Fungi</taxon>
        <taxon>Dikarya</taxon>
        <taxon>Ascomycota</taxon>
        <taxon>Pezizomycotina</taxon>
        <taxon>Pezizomycetes</taxon>
        <taxon>Pezizales</taxon>
        <taxon>Pyronemataceae</taxon>
        <taxon>Pyronema</taxon>
    </lineage>
</organism>
<dbReference type="Proteomes" id="UP000018144">
    <property type="component" value="Unassembled WGS sequence"/>
</dbReference>
<sequence>MANYHNSNRLFEAGKGYIYNPWSDSEQDEAQFLSEDEPNSPRDYAGDASESGDSRESRESETSNASEPLDSVFNPEVSEPLKPVNSISPSSHYATPAPSEESESERAYLASHNINFTTLTFVSDSSSSSTNSSPSLRSPIHTPSTSPEPDVWLQYPIISLPGPSIPYHLIPEDQDHQDPNPTPAIGLLDQEEAEEEQDFMVQLGNRLRGIGIGSDDEGGVTTDDEERDEDEEGGYNNGNDADDEREADYDDNSVGCPSSFEDSDQEYEDGEEEDRGYKEDDKEANYGGDERESNESEEVDSDWAKDVYNHK</sequence>
<feature type="compositionally biased region" description="Basic and acidic residues" evidence="1">
    <location>
        <begin position="275"/>
        <end position="294"/>
    </location>
</feature>
<feature type="region of interest" description="Disordered" evidence="1">
    <location>
        <begin position="18"/>
        <end position="109"/>
    </location>
</feature>
<feature type="compositionally biased region" description="Low complexity" evidence="1">
    <location>
        <begin position="123"/>
        <end position="138"/>
    </location>
</feature>
<evidence type="ECO:0000313" key="2">
    <source>
        <dbReference type="EMBL" id="CCX34068.1"/>
    </source>
</evidence>
<reference evidence="2 3" key="1">
    <citation type="journal article" date="2013" name="PLoS Genet.">
        <title>The genome and development-dependent transcriptomes of Pyronema confluens: a window into fungal evolution.</title>
        <authorList>
            <person name="Traeger S."/>
            <person name="Altegoer F."/>
            <person name="Freitag M."/>
            <person name="Gabaldon T."/>
            <person name="Kempken F."/>
            <person name="Kumar A."/>
            <person name="Marcet-Houben M."/>
            <person name="Poggeler S."/>
            <person name="Stajich J.E."/>
            <person name="Nowrousian M."/>
        </authorList>
    </citation>
    <scope>NUCLEOTIDE SEQUENCE [LARGE SCALE GENOMIC DNA]</scope>
    <source>
        <strain evidence="3">CBS 100304</strain>
        <tissue evidence="2">Vegetative mycelium</tissue>
    </source>
</reference>
<dbReference type="AlphaFoldDB" id="U4LWU0"/>
<feature type="region of interest" description="Disordered" evidence="1">
    <location>
        <begin position="166"/>
        <end position="311"/>
    </location>
</feature>
<keyword evidence="3" id="KW-1185">Reference proteome</keyword>
<gene>
    <name evidence="2" type="ORF">PCON_02546</name>
</gene>
<feature type="compositionally biased region" description="Acidic residues" evidence="1">
    <location>
        <begin position="189"/>
        <end position="198"/>
    </location>
</feature>